<dbReference type="InterPro" id="IPR001431">
    <property type="entry name" value="Pept_M16_Zn_BS"/>
</dbReference>
<gene>
    <name evidence="10" type="ORF">HLUCCA11_09995</name>
</gene>
<evidence type="ECO:0000313" key="10">
    <source>
        <dbReference type="EMBL" id="KPQ35572.1"/>
    </source>
</evidence>
<evidence type="ECO:0000256" key="5">
    <source>
        <dbReference type="ARBA" id="ARBA00022833"/>
    </source>
</evidence>
<dbReference type="PROSITE" id="PS00143">
    <property type="entry name" value="INSULINASE"/>
    <property type="match status" value="1"/>
</dbReference>
<dbReference type="PATRIC" id="fig|1666911.3.peg.5323"/>
<keyword evidence="3" id="KW-0479">Metal-binding</keyword>
<evidence type="ECO:0000256" key="1">
    <source>
        <dbReference type="ARBA" id="ARBA00007261"/>
    </source>
</evidence>
<sequence>MGLFLNHSESFTRLLDSGTKISTESATNENATSVIQLPNGLTIIHQEMPTAAVVVDVWVRAGASREPAEWSGMAHFLEHMVFKGTQRLKPGEFDWAIESQGGVTNAATSHDYAHFYITVAANVLPQTLPYLADLLLGAAIPADEFGRERQVVLEEILQAHDDPDWVGYQALCEMLYGEHSYGRAVLGTAEILAARSPEEMRQFHRAHYQPKNMTVAIAGGISQSVAVELIQQSFSDFAEPIGCPQPKPQPLNILPEQQVHQHRTLHLPNLEHSRLTMAWLGPGIDQLDIVSGLDLISVLLGGGDTSRLVRELREEKQLVQDVDASFSIQQECSLLSVSMWLEGPDLEEVEEIVCDRLHLLANQPIEESELARCKRLLLNDYAFSTETPSQIAGLYGYYATIAQPELAVAYPGHIQAHSPHSLQQLIRQYLSPERYTAVVLQPE</sequence>
<comment type="caution">
    <text evidence="10">The sequence shown here is derived from an EMBL/GenBank/DDBJ whole genome shotgun (WGS) entry which is preliminary data.</text>
</comment>
<dbReference type="EMBL" id="LJZR01000011">
    <property type="protein sequence ID" value="KPQ35572.1"/>
    <property type="molecule type" value="Genomic_DNA"/>
</dbReference>
<comment type="similarity">
    <text evidence="1 7">Belongs to the peptidase M16 family.</text>
</comment>
<feature type="domain" description="Peptidase M16 N-terminal" evidence="8">
    <location>
        <begin position="44"/>
        <end position="188"/>
    </location>
</feature>
<evidence type="ECO:0000256" key="2">
    <source>
        <dbReference type="ARBA" id="ARBA00022670"/>
    </source>
</evidence>
<evidence type="ECO:0000256" key="4">
    <source>
        <dbReference type="ARBA" id="ARBA00022801"/>
    </source>
</evidence>
<keyword evidence="2" id="KW-0645">Protease</keyword>
<dbReference type="PANTHER" id="PTHR43690">
    <property type="entry name" value="NARDILYSIN"/>
    <property type="match status" value="1"/>
</dbReference>
<evidence type="ECO:0000259" key="8">
    <source>
        <dbReference type="Pfam" id="PF00675"/>
    </source>
</evidence>
<dbReference type="Pfam" id="PF05193">
    <property type="entry name" value="Peptidase_M16_C"/>
    <property type="match status" value="1"/>
</dbReference>
<dbReference type="Proteomes" id="UP000050465">
    <property type="component" value="Unassembled WGS sequence"/>
</dbReference>
<evidence type="ECO:0000256" key="6">
    <source>
        <dbReference type="ARBA" id="ARBA00023049"/>
    </source>
</evidence>
<dbReference type="STRING" id="1666911.HLUCCA11_09995"/>
<name>A0A0P7YZ05_9CYAN</name>
<dbReference type="InterPro" id="IPR007863">
    <property type="entry name" value="Peptidase_M16_C"/>
</dbReference>
<dbReference type="InterPro" id="IPR050626">
    <property type="entry name" value="Peptidase_M16"/>
</dbReference>
<keyword evidence="5" id="KW-0862">Zinc</keyword>
<dbReference type="InterPro" id="IPR011765">
    <property type="entry name" value="Pept_M16_N"/>
</dbReference>
<dbReference type="GO" id="GO:0006508">
    <property type="term" value="P:proteolysis"/>
    <property type="evidence" value="ECO:0007669"/>
    <property type="project" value="UniProtKB-KW"/>
</dbReference>
<protein>
    <submittedName>
        <fullName evidence="10">Putative Zn-dependent peptidase</fullName>
    </submittedName>
</protein>
<reference evidence="10 11" key="1">
    <citation type="submission" date="2015-09" db="EMBL/GenBank/DDBJ databases">
        <title>Identification and resolution of microdiversity through metagenomic sequencing of parallel consortia.</title>
        <authorList>
            <person name="Nelson W.C."/>
            <person name="Romine M.F."/>
            <person name="Lindemann S.R."/>
        </authorList>
    </citation>
    <scope>NUCLEOTIDE SEQUENCE [LARGE SCALE GENOMIC DNA]</scope>
    <source>
        <strain evidence="10">Ana</strain>
    </source>
</reference>
<dbReference type="AlphaFoldDB" id="A0A0P7YZ05"/>
<evidence type="ECO:0000256" key="3">
    <source>
        <dbReference type="ARBA" id="ARBA00022723"/>
    </source>
</evidence>
<dbReference type="GO" id="GO:0004222">
    <property type="term" value="F:metalloendopeptidase activity"/>
    <property type="evidence" value="ECO:0007669"/>
    <property type="project" value="InterPro"/>
</dbReference>
<dbReference type="GO" id="GO:0046872">
    <property type="term" value="F:metal ion binding"/>
    <property type="evidence" value="ECO:0007669"/>
    <property type="project" value="UniProtKB-KW"/>
</dbReference>
<keyword evidence="6" id="KW-0482">Metalloprotease</keyword>
<feature type="domain" description="Peptidase M16 C-terminal" evidence="9">
    <location>
        <begin position="197"/>
        <end position="377"/>
    </location>
</feature>
<dbReference type="InterPro" id="IPR011249">
    <property type="entry name" value="Metalloenz_LuxS/M16"/>
</dbReference>
<evidence type="ECO:0000313" key="11">
    <source>
        <dbReference type="Proteomes" id="UP000050465"/>
    </source>
</evidence>
<keyword evidence="4" id="KW-0378">Hydrolase</keyword>
<evidence type="ECO:0000256" key="7">
    <source>
        <dbReference type="RuleBase" id="RU004447"/>
    </source>
</evidence>
<accession>A0A0P7YZ05</accession>
<organism evidence="10 11">
    <name type="scientific">Phormidesmis priestleyi Ana</name>
    <dbReference type="NCBI Taxonomy" id="1666911"/>
    <lineage>
        <taxon>Bacteria</taxon>
        <taxon>Bacillati</taxon>
        <taxon>Cyanobacteriota</taxon>
        <taxon>Cyanophyceae</taxon>
        <taxon>Leptolyngbyales</taxon>
        <taxon>Leptolyngbyaceae</taxon>
        <taxon>Phormidesmis</taxon>
    </lineage>
</organism>
<dbReference type="PANTHER" id="PTHR43690:SF17">
    <property type="entry name" value="PROTEIN YHJJ"/>
    <property type="match status" value="1"/>
</dbReference>
<dbReference type="SUPFAM" id="SSF63411">
    <property type="entry name" value="LuxS/MPP-like metallohydrolase"/>
    <property type="match status" value="2"/>
</dbReference>
<dbReference type="Gene3D" id="3.30.830.10">
    <property type="entry name" value="Metalloenzyme, LuxS/M16 peptidase-like"/>
    <property type="match status" value="2"/>
</dbReference>
<dbReference type="Pfam" id="PF00675">
    <property type="entry name" value="Peptidase_M16"/>
    <property type="match status" value="1"/>
</dbReference>
<proteinExistence type="inferred from homology"/>
<evidence type="ECO:0000259" key="9">
    <source>
        <dbReference type="Pfam" id="PF05193"/>
    </source>
</evidence>